<comment type="caution">
    <text evidence="7">The sequence shown here is derived from an EMBL/GenBank/DDBJ whole genome shotgun (WGS) entry which is preliminary data.</text>
</comment>
<accession>A0AAV9CX23</accession>
<dbReference type="GO" id="GO:0006631">
    <property type="term" value="P:fatty acid metabolic process"/>
    <property type="evidence" value="ECO:0007669"/>
    <property type="project" value="UniProtKB-ARBA"/>
</dbReference>
<evidence type="ECO:0000313" key="8">
    <source>
        <dbReference type="Proteomes" id="UP001180020"/>
    </source>
</evidence>
<keyword evidence="4" id="KW-0223">Dioxygenase</keyword>
<keyword evidence="1" id="KW-0479">Metal-binding</keyword>
<dbReference type="GO" id="GO:0046872">
    <property type="term" value="F:metal ion binding"/>
    <property type="evidence" value="ECO:0007669"/>
    <property type="project" value="UniProtKB-KW"/>
</dbReference>
<dbReference type="PROSITE" id="PS50292">
    <property type="entry name" value="PEROXIDASE_3"/>
    <property type="match status" value="1"/>
</dbReference>
<dbReference type="GO" id="GO:0016702">
    <property type="term" value="F:oxidoreductase activity, acting on single donors with incorporation of molecular oxygen, incorporation of two atoms of oxygen"/>
    <property type="evidence" value="ECO:0007669"/>
    <property type="project" value="TreeGrafter"/>
</dbReference>
<dbReference type="Pfam" id="PF03098">
    <property type="entry name" value="An_peroxidase"/>
    <property type="match status" value="1"/>
</dbReference>
<dbReference type="AlphaFoldDB" id="A0AAV9CX23"/>
<dbReference type="InterPro" id="IPR050783">
    <property type="entry name" value="Oxylipin_biosynth_metab"/>
</dbReference>
<dbReference type="InterPro" id="IPR019791">
    <property type="entry name" value="Haem_peroxidase_animal"/>
</dbReference>
<reference evidence="7" key="1">
    <citation type="journal article" date="2023" name="Nat. Commun.">
        <title>Diploid and tetraploid genomes of Acorus and the evolution of monocots.</title>
        <authorList>
            <person name="Ma L."/>
            <person name="Liu K.W."/>
            <person name="Li Z."/>
            <person name="Hsiao Y.Y."/>
            <person name="Qi Y."/>
            <person name="Fu T."/>
            <person name="Tang G.D."/>
            <person name="Zhang D."/>
            <person name="Sun W.H."/>
            <person name="Liu D.K."/>
            <person name="Li Y."/>
            <person name="Chen G.Z."/>
            <person name="Liu X.D."/>
            <person name="Liao X.Y."/>
            <person name="Jiang Y.T."/>
            <person name="Yu X."/>
            <person name="Hao Y."/>
            <person name="Huang J."/>
            <person name="Zhao X.W."/>
            <person name="Ke S."/>
            <person name="Chen Y.Y."/>
            <person name="Wu W.L."/>
            <person name="Hsu J.L."/>
            <person name="Lin Y.F."/>
            <person name="Huang M.D."/>
            <person name="Li C.Y."/>
            <person name="Huang L."/>
            <person name="Wang Z.W."/>
            <person name="Zhao X."/>
            <person name="Zhong W.Y."/>
            <person name="Peng D.H."/>
            <person name="Ahmad S."/>
            <person name="Lan S."/>
            <person name="Zhang J.S."/>
            <person name="Tsai W.C."/>
            <person name="Van de Peer Y."/>
            <person name="Liu Z.J."/>
        </authorList>
    </citation>
    <scope>NUCLEOTIDE SEQUENCE</scope>
    <source>
        <strain evidence="7">CP</strain>
    </source>
</reference>
<protein>
    <submittedName>
        <fullName evidence="7">Alpha-dioxygenase 2</fullName>
    </submittedName>
</protein>
<dbReference type="Gene3D" id="1.10.640.10">
    <property type="entry name" value="Haem peroxidase domain superfamily, animal type"/>
    <property type="match status" value="1"/>
</dbReference>
<keyword evidence="5" id="KW-0560">Oxidoreductase</keyword>
<keyword evidence="3" id="KW-0106">Calcium</keyword>
<name>A0AAV9CX23_ACOCL</name>
<keyword evidence="8" id="KW-1185">Reference proteome</keyword>
<reference evidence="7" key="2">
    <citation type="submission" date="2023-06" db="EMBL/GenBank/DDBJ databases">
        <authorList>
            <person name="Ma L."/>
            <person name="Liu K.-W."/>
            <person name="Li Z."/>
            <person name="Hsiao Y.-Y."/>
            <person name="Qi Y."/>
            <person name="Fu T."/>
            <person name="Tang G."/>
            <person name="Zhang D."/>
            <person name="Sun W.-H."/>
            <person name="Liu D.-K."/>
            <person name="Li Y."/>
            <person name="Chen G.-Z."/>
            <person name="Liu X.-D."/>
            <person name="Liao X.-Y."/>
            <person name="Jiang Y.-T."/>
            <person name="Yu X."/>
            <person name="Hao Y."/>
            <person name="Huang J."/>
            <person name="Zhao X.-W."/>
            <person name="Ke S."/>
            <person name="Chen Y.-Y."/>
            <person name="Wu W.-L."/>
            <person name="Hsu J.-L."/>
            <person name="Lin Y.-F."/>
            <person name="Huang M.-D."/>
            <person name="Li C.-Y."/>
            <person name="Huang L."/>
            <person name="Wang Z.-W."/>
            <person name="Zhao X."/>
            <person name="Zhong W.-Y."/>
            <person name="Peng D.-H."/>
            <person name="Ahmad S."/>
            <person name="Lan S."/>
            <person name="Zhang J.-S."/>
            <person name="Tsai W.-C."/>
            <person name="Van De Peer Y."/>
            <person name="Liu Z.-J."/>
        </authorList>
    </citation>
    <scope>NUCLEOTIDE SEQUENCE</scope>
    <source>
        <strain evidence="7">CP</strain>
        <tissue evidence="7">Leaves</tissue>
    </source>
</reference>
<dbReference type="InterPro" id="IPR037120">
    <property type="entry name" value="Haem_peroxidase_sf_animal"/>
</dbReference>
<evidence type="ECO:0000256" key="4">
    <source>
        <dbReference type="ARBA" id="ARBA00022964"/>
    </source>
</evidence>
<evidence type="ECO:0000256" key="1">
    <source>
        <dbReference type="ARBA" id="ARBA00022723"/>
    </source>
</evidence>
<gene>
    <name evidence="7" type="primary">DOX2</name>
    <name evidence="7" type="ORF">QJS10_CPB17g00557</name>
</gene>
<evidence type="ECO:0000256" key="3">
    <source>
        <dbReference type="ARBA" id="ARBA00022837"/>
    </source>
</evidence>
<dbReference type="GO" id="GO:0020037">
    <property type="term" value="F:heme binding"/>
    <property type="evidence" value="ECO:0007669"/>
    <property type="project" value="InterPro"/>
</dbReference>
<dbReference type="EMBL" id="JAUJYO010000017">
    <property type="protein sequence ID" value="KAK1292923.1"/>
    <property type="molecule type" value="Genomic_DNA"/>
</dbReference>
<evidence type="ECO:0000256" key="6">
    <source>
        <dbReference type="ARBA" id="ARBA00023004"/>
    </source>
</evidence>
<evidence type="ECO:0000256" key="2">
    <source>
        <dbReference type="ARBA" id="ARBA00022821"/>
    </source>
</evidence>
<dbReference type="PANTHER" id="PTHR11903:SF11">
    <property type="entry name" value="ALPHA-DIOXYGENASE 1"/>
    <property type="match status" value="1"/>
</dbReference>
<sequence length="67" mass="7842">MLTVPISKWDDLTDKVEVFQTLREVYGDKIEKLNLLVDLMVEKKIKGFAISKTAFFIFVLMASRYRV</sequence>
<dbReference type="Proteomes" id="UP001180020">
    <property type="component" value="Unassembled WGS sequence"/>
</dbReference>
<dbReference type="SUPFAM" id="SSF48113">
    <property type="entry name" value="Heme-dependent peroxidases"/>
    <property type="match status" value="1"/>
</dbReference>
<dbReference type="PANTHER" id="PTHR11903">
    <property type="entry name" value="PROSTAGLANDIN G/H SYNTHASE"/>
    <property type="match status" value="1"/>
</dbReference>
<keyword evidence="2" id="KW-0611">Plant defense</keyword>
<evidence type="ECO:0000313" key="7">
    <source>
        <dbReference type="EMBL" id="KAK1292923.1"/>
    </source>
</evidence>
<keyword evidence="6" id="KW-0408">Iron</keyword>
<dbReference type="GO" id="GO:0006979">
    <property type="term" value="P:response to oxidative stress"/>
    <property type="evidence" value="ECO:0007669"/>
    <property type="project" value="InterPro"/>
</dbReference>
<evidence type="ECO:0000256" key="5">
    <source>
        <dbReference type="ARBA" id="ARBA00023002"/>
    </source>
</evidence>
<proteinExistence type="predicted"/>
<dbReference type="InterPro" id="IPR010255">
    <property type="entry name" value="Haem_peroxidase_sf"/>
</dbReference>
<organism evidence="7 8">
    <name type="scientific">Acorus calamus</name>
    <name type="common">Sweet flag</name>
    <dbReference type="NCBI Taxonomy" id="4465"/>
    <lineage>
        <taxon>Eukaryota</taxon>
        <taxon>Viridiplantae</taxon>
        <taxon>Streptophyta</taxon>
        <taxon>Embryophyta</taxon>
        <taxon>Tracheophyta</taxon>
        <taxon>Spermatophyta</taxon>
        <taxon>Magnoliopsida</taxon>
        <taxon>Liliopsida</taxon>
        <taxon>Acoraceae</taxon>
        <taxon>Acorus</taxon>
    </lineage>
</organism>
<dbReference type="GO" id="GO:0006952">
    <property type="term" value="P:defense response"/>
    <property type="evidence" value="ECO:0007669"/>
    <property type="project" value="UniProtKB-KW"/>
</dbReference>
<dbReference type="GO" id="GO:0004601">
    <property type="term" value="F:peroxidase activity"/>
    <property type="evidence" value="ECO:0007669"/>
    <property type="project" value="InterPro"/>
</dbReference>